<evidence type="ECO:0000313" key="1">
    <source>
        <dbReference type="EMBL" id="TWA98996.1"/>
    </source>
</evidence>
<proteinExistence type="predicted"/>
<protein>
    <submittedName>
        <fullName evidence="1">Uncharacterized protein</fullName>
    </submittedName>
</protein>
<dbReference type="OrthoDB" id="3465830at2"/>
<organism evidence="1 2">
    <name type="scientific">Bradyrhizobium stylosanthis</name>
    <dbReference type="NCBI Taxonomy" id="1803665"/>
    <lineage>
        <taxon>Bacteria</taxon>
        <taxon>Pseudomonadati</taxon>
        <taxon>Pseudomonadota</taxon>
        <taxon>Alphaproteobacteria</taxon>
        <taxon>Hyphomicrobiales</taxon>
        <taxon>Nitrobacteraceae</taxon>
        <taxon>Bradyrhizobium</taxon>
    </lineage>
</organism>
<name>A0A560DPG5_9BRAD</name>
<comment type="caution">
    <text evidence="1">The sequence shown here is derived from an EMBL/GenBank/DDBJ whole genome shotgun (WGS) entry which is preliminary data.</text>
</comment>
<gene>
    <name evidence="1" type="ORF">FBZ96_105675</name>
</gene>
<dbReference type="EMBL" id="VITK01000005">
    <property type="protein sequence ID" value="TWA98996.1"/>
    <property type="molecule type" value="Genomic_DNA"/>
</dbReference>
<dbReference type="STRING" id="1803665.GCA_001641335_05465"/>
<sequence>MQISIVAVIDIVTALKEGTLDGNAYLIDNTGPCAPQAGSRVTNVPGVYNADGSQTTEAVLNWITVGVADLPLTLPRSYRHRYNEANAEHRLVDALRKATRDGRAKLLSDPEAVSMPKPLLVRRNGAVRPYDAPLLNGAGEVLEPDDPAAEASAPPVVTHIRGPAVEHGILYPALYGSPDLLADGWYWSATVNTANVGCHEYQMDVTLYQQVQENGESVWEPRPFSLTCSIQVGTAPEINGFTGGFFPGLLPILPSCLTSAAGEAI</sequence>
<reference evidence="1 2" key="1">
    <citation type="submission" date="2019-06" db="EMBL/GenBank/DDBJ databases">
        <title>Genomic Encyclopedia of Type Strains, Phase IV (KMG-V): Genome sequencing to study the core and pangenomes of soil and plant-associated prokaryotes.</title>
        <authorList>
            <person name="Whitman W."/>
        </authorList>
    </citation>
    <scope>NUCLEOTIDE SEQUENCE [LARGE SCALE GENOMIC DNA]</scope>
    <source>
        <strain evidence="1 2">BR 510</strain>
    </source>
</reference>
<accession>A0A560DPG5</accession>
<dbReference type="Proteomes" id="UP000319949">
    <property type="component" value="Unassembled WGS sequence"/>
</dbReference>
<dbReference type="AlphaFoldDB" id="A0A560DPG5"/>
<keyword evidence="2" id="KW-1185">Reference proteome</keyword>
<evidence type="ECO:0000313" key="2">
    <source>
        <dbReference type="Proteomes" id="UP000319949"/>
    </source>
</evidence>
<dbReference type="RefSeq" id="WP_063690468.1">
    <property type="nucleotide sequence ID" value="NZ_LVEM01000003.1"/>
</dbReference>